<dbReference type="InterPro" id="IPR041662">
    <property type="entry name" value="SusD-like_2"/>
</dbReference>
<evidence type="ECO:0000313" key="2">
    <source>
        <dbReference type="EMBL" id="SJZ48173.1"/>
    </source>
</evidence>
<keyword evidence="1" id="KW-0732">Signal</keyword>
<gene>
    <name evidence="2" type="ORF">SAMN04488128_101409</name>
</gene>
<dbReference type="STRING" id="634771.SAMN04488128_101409"/>
<dbReference type="Proteomes" id="UP000190367">
    <property type="component" value="Unassembled WGS sequence"/>
</dbReference>
<sequence length="580" mass="66373">MKKSYLYIAVMALAATFSACKKDVEKRFYDPDKLNATVTDVIPGLFTQLITNNKLFVQDYGEWYYLLNGGTSITGYGQVAQRYISYRYDWFSSYNDLVSGNGFDDFPISGQSFFQNSYTRLKNYEVIKDSVELRTGQLKQDGDVYLKLATFVKLYQCGKLVDLFNSIPYFDAFQGVKGGTQYLFPKYDDPKQVYQSIIADLGGLVNTLPTAFTQMSPAAKTVFQQQDFAFKGDINKWVAFINFTRLKMLVRIAGVDEAYAKPLIQDALGKPLPTTDLTWTMWYKIDVFGGGTWQRGLYENAYAAFIPNIIMKRLNYGDSTYQPGIDDPRLPVLALPTKFKDYRGVSANIEQQEALYNSGQRYYAFADNITSSLSTNAKSMYSHITLHRNENMPVYMATLGELDLLLAEIALKNLGNTGKTAGDHIKDEVMHSTSFWYYLNQLSTYARGTLDSVLYPSKPTDAIVSAWGENIKTKFTAAATLEDKMEILMQQKYIHLNLLQPYELWSELRRTRHPKLEPFTWHSSVWKPMPERVHYPTVELTNNPDNFAKVANENNTTTPIFWVPANQRGVIPYWDNYNYQ</sequence>
<evidence type="ECO:0000256" key="1">
    <source>
        <dbReference type="SAM" id="SignalP"/>
    </source>
</evidence>
<organism evidence="2 3">
    <name type="scientific">Chitinophaga eiseniae</name>
    <dbReference type="NCBI Taxonomy" id="634771"/>
    <lineage>
        <taxon>Bacteria</taxon>
        <taxon>Pseudomonadati</taxon>
        <taxon>Bacteroidota</taxon>
        <taxon>Chitinophagia</taxon>
        <taxon>Chitinophagales</taxon>
        <taxon>Chitinophagaceae</taxon>
        <taxon>Chitinophaga</taxon>
    </lineage>
</organism>
<dbReference type="EMBL" id="FUWZ01000001">
    <property type="protein sequence ID" value="SJZ48173.1"/>
    <property type="molecule type" value="Genomic_DNA"/>
</dbReference>
<reference evidence="3" key="1">
    <citation type="submission" date="2017-02" db="EMBL/GenBank/DDBJ databases">
        <authorList>
            <person name="Varghese N."/>
            <person name="Submissions S."/>
        </authorList>
    </citation>
    <scope>NUCLEOTIDE SEQUENCE [LARGE SCALE GENOMIC DNA]</scope>
    <source>
        <strain evidence="3">DSM 22224</strain>
    </source>
</reference>
<feature type="chain" id="PRO_5013295520" evidence="1">
    <location>
        <begin position="22"/>
        <end position="580"/>
    </location>
</feature>
<protein>
    <submittedName>
        <fullName evidence="2">Starch-binding associating with outer membrane</fullName>
    </submittedName>
</protein>
<keyword evidence="3" id="KW-1185">Reference proteome</keyword>
<name>A0A1T4L0K3_9BACT</name>
<dbReference type="Pfam" id="PF12771">
    <property type="entry name" value="SusD-like_2"/>
    <property type="match status" value="1"/>
</dbReference>
<proteinExistence type="predicted"/>
<feature type="signal peptide" evidence="1">
    <location>
        <begin position="1"/>
        <end position="21"/>
    </location>
</feature>
<dbReference type="InterPro" id="IPR011990">
    <property type="entry name" value="TPR-like_helical_dom_sf"/>
</dbReference>
<dbReference type="AlphaFoldDB" id="A0A1T4L0K3"/>
<dbReference type="SUPFAM" id="SSF48452">
    <property type="entry name" value="TPR-like"/>
    <property type="match status" value="1"/>
</dbReference>
<dbReference type="PROSITE" id="PS51257">
    <property type="entry name" value="PROKAR_LIPOPROTEIN"/>
    <property type="match status" value="1"/>
</dbReference>
<evidence type="ECO:0000313" key="3">
    <source>
        <dbReference type="Proteomes" id="UP000190367"/>
    </source>
</evidence>
<dbReference type="Gene3D" id="1.25.40.390">
    <property type="match status" value="1"/>
</dbReference>
<dbReference type="OrthoDB" id="9766256at2"/>
<accession>A0A1T4L0K3</accession>
<dbReference type="RefSeq" id="WP_078667102.1">
    <property type="nucleotide sequence ID" value="NZ_FUWZ01000001.1"/>
</dbReference>